<dbReference type="Pfam" id="PF13279">
    <property type="entry name" value="4HBT_2"/>
    <property type="match status" value="1"/>
</dbReference>
<organism evidence="2 3">
    <name type="scientific">Aspergillus saccharolyticus JOP 1030-1</name>
    <dbReference type="NCBI Taxonomy" id="1450539"/>
    <lineage>
        <taxon>Eukaryota</taxon>
        <taxon>Fungi</taxon>
        <taxon>Dikarya</taxon>
        <taxon>Ascomycota</taxon>
        <taxon>Pezizomycotina</taxon>
        <taxon>Eurotiomycetes</taxon>
        <taxon>Eurotiomycetidae</taxon>
        <taxon>Eurotiales</taxon>
        <taxon>Aspergillaceae</taxon>
        <taxon>Aspergillus</taxon>
        <taxon>Aspergillus subgen. Circumdati</taxon>
    </lineage>
</organism>
<dbReference type="AlphaFoldDB" id="A0A318ZHT5"/>
<keyword evidence="3" id="KW-1185">Reference proteome</keyword>
<dbReference type="OrthoDB" id="265761at2759"/>
<evidence type="ECO:0000256" key="1">
    <source>
        <dbReference type="ARBA" id="ARBA00038476"/>
    </source>
</evidence>
<dbReference type="Proteomes" id="UP000248349">
    <property type="component" value="Unassembled WGS sequence"/>
</dbReference>
<dbReference type="EMBL" id="KZ821227">
    <property type="protein sequence ID" value="PYH46495.1"/>
    <property type="molecule type" value="Genomic_DNA"/>
</dbReference>
<name>A0A318ZHT5_9EURO</name>
<dbReference type="SUPFAM" id="SSF54637">
    <property type="entry name" value="Thioesterase/thiol ester dehydrase-isomerase"/>
    <property type="match status" value="1"/>
</dbReference>
<dbReference type="CDD" id="cd00586">
    <property type="entry name" value="4HBT"/>
    <property type="match status" value="1"/>
</dbReference>
<sequence>MSHLPTSLNDLETLLRAAGDALTLNRVLVGAGILFLYSNAKGLPGVWHYRLFKGLITELLFKRSRQPLPLTDAHGRPRVYSYLVTECSNPVIECDYNLHKSNSTFFADLDINRTQLMMAQFKHVLAGSCMPRSTPGSTTPGRNKPLMMAMGGVACLFHREIKPLQRYEIWSRVLAWDEKWVYVVSYFVKKGAVARDGTLPGELDKKVVLATGLARYVFKEGRVTVKPEGVLQECRLLPSGGEQKEVVGWGREEFEAENRKGLAIAGGFSGLEGLPVMTRLGEVGVLGRYADF</sequence>
<dbReference type="PANTHER" id="PTHR12475:SF4">
    <property type="entry name" value="PROTEIN THEM6"/>
    <property type="match status" value="1"/>
</dbReference>
<evidence type="ECO:0000313" key="3">
    <source>
        <dbReference type="Proteomes" id="UP000248349"/>
    </source>
</evidence>
<dbReference type="InterPro" id="IPR051490">
    <property type="entry name" value="THEM6_lcsJ_thioesterase"/>
</dbReference>
<evidence type="ECO:0000313" key="2">
    <source>
        <dbReference type="EMBL" id="PYH46495.1"/>
    </source>
</evidence>
<evidence type="ECO:0008006" key="4">
    <source>
        <dbReference type="Google" id="ProtNLM"/>
    </source>
</evidence>
<dbReference type="InterPro" id="IPR029069">
    <property type="entry name" value="HotDog_dom_sf"/>
</dbReference>
<gene>
    <name evidence="2" type="ORF">BP01DRAFT_337890</name>
</gene>
<dbReference type="GeneID" id="37074532"/>
<dbReference type="PANTHER" id="PTHR12475">
    <property type="match status" value="1"/>
</dbReference>
<accession>A0A318ZHT5</accession>
<reference evidence="2 3" key="1">
    <citation type="submission" date="2016-12" db="EMBL/GenBank/DDBJ databases">
        <title>The genomes of Aspergillus section Nigri reveals drivers in fungal speciation.</title>
        <authorList>
            <consortium name="DOE Joint Genome Institute"/>
            <person name="Vesth T.C."/>
            <person name="Nybo J."/>
            <person name="Theobald S."/>
            <person name="Brandl J."/>
            <person name="Frisvad J.C."/>
            <person name="Nielsen K.F."/>
            <person name="Lyhne E.K."/>
            <person name="Kogle M.E."/>
            <person name="Kuo A."/>
            <person name="Riley R."/>
            <person name="Clum A."/>
            <person name="Nolan M."/>
            <person name="Lipzen A."/>
            <person name="Salamov A."/>
            <person name="Henrissat B."/>
            <person name="Wiebenga A."/>
            <person name="De Vries R.P."/>
            <person name="Grigoriev I.V."/>
            <person name="Mortensen U.H."/>
            <person name="Andersen M.R."/>
            <person name="Baker S.E."/>
        </authorList>
    </citation>
    <scope>NUCLEOTIDE SEQUENCE [LARGE SCALE GENOMIC DNA]</scope>
    <source>
        <strain evidence="2 3">JOP 1030-1</strain>
    </source>
</reference>
<dbReference type="STRING" id="1450539.A0A318ZHT5"/>
<proteinExistence type="inferred from homology"/>
<dbReference type="RefSeq" id="XP_025432477.1">
    <property type="nucleotide sequence ID" value="XM_025573304.1"/>
</dbReference>
<protein>
    <recommendedName>
        <fullName evidence="4">Capsule polysaccharide biosynthesis protein</fullName>
    </recommendedName>
</protein>
<comment type="similarity">
    <text evidence="1">Belongs to the lcsJ thioesterase family.</text>
</comment>